<dbReference type="Pfam" id="PF14392">
    <property type="entry name" value="zf-CCHC_4"/>
    <property type="match status" value="1"/>
</dbReference>
<dbReference type="PANTHER" id="PTHR31286:SF167">
    <property type="entry name" value="OS09G0268800 PROTEIN"/>
    <property type="match status" value="1"/>
</dbReference>
<feature type="compositionally biased region" description="Basic and acidic residues" evidence="2">
    <location>
        <begin position="868"/>
        <end position="879"/>
    </location>
</feature>
<keyword evidence="3" id="KW-0732">Signal</keyword>
<feature type="region of interest" description="Disordered" evidence="2">
    <location>
        <begin position="926"/>
        <end position="1001"/>
    </location>
</feature>
<gene>
    <name evidence="5" type="ORF">LITE_LOCUS38395</name>
</gene>
<name>A0AAV0PFG6_9ROSI</name>
<keyword evidence="1" id="KW-0479">Metal-binding</keyword>
<feature type="compositionally biased region" description="Basic and acidic residues" evidence="2">
    <location>
        <begin position="148"/>
        <end position="159"/>
    </location>
</feature>
<keyword evidence="1" id="KW-0863">Zinc-finger</keyword>
<evidence type="ECO:0000256" key="1">
    <source>
        <dbReference type="PROSITE-ProRule" id="PRU00047"/>
    </source>
</evidence>
<organism evidence="5 6">
    <name type="scientific">Linum tenue</name>
    <dbReference type="NCBI Taxonomy" id="586396"/>
    <lineage>
        <taxon>Eukaryota</taxon>
        <taxon>Viridiplantae</taxon>
        <taxon>Streptophyta</taxon>
        <taxon>Embryophyta</taxon>
        <taxon>Tracheophyta</taxon>
        <taxon>Spermatophyta</taxon>
        <taxon>Magnoliopsida</taxon>
        <taxon>eudicotyledons</taxon>
        <taxon>Gunneridae</taxon>
        <taxon>Pentapetalae</taxon>
        <taxon>rosids</taxon>
        <taxon>fabids</taxon>
        <taxon>Malpighiales</taxon>
        <taxon>Linaceae</taxon>
        <taxon>Linum</taxon>
    </lineage>
</organism>
<feature type="region of interest" description="Disordered" evidence="2">
    <location>
        <begin position="709"/>
        <end position="908"/>
    </location>
</feature>
<proteinExistence type="predicted"/>
<dbReference type="InterPro" id="IPR001878">
    <property type="entry name" value="Znf_CCHC"/>
</dbReference>
<dbReference type="InterPro" id="IPR025836">
    <property type="entry name" value="Zn_knuckle_CX2CX4HX4C"/>
</dbReference>
<dbReference type="AlphaFoldDB" id="A0AAV0PFG6"/>
<evidence type="ECO:0000256" key="3">
    <source>
        <dbReference type="SAM" id="SignalP"/>
    </source>
</evidence>
<feature type="compositionally biased region" description="Polar residues" evidence="2">
    <location>
        <begin position="138"/>
        <end position="147"/>
    </location>
</feature>
<comment type="caution">
    <text evidence="5">The sequence shown here is derived from an EMBL/GenBank/DDBJ whole genome shotgun (WGS) entry which is preliminary data.</text>
</comment>
<evidence type="ECO:0000259" key="4">
    <source>
        <dbReference type="PROSITE" id="PS50158"/>
    </source>
</evidence>
<dbReference type="Proteomes" id="UP001154282">
    <property type="component" value="Unassembled WGS sequence"/>
</dbReference>
<feature type="domain" description="CCHC-type" evidence="4">
    <location>
        <begin position="619"/>
        <end position="632"/>
    </location>
</feature>
<feature type="compositionally biased region" description="Acidic residues" evidence="2">
    <location>
        <begin position="974"/>
        <end position="983"/>
    </location>
</feature>
<dbReference type="Pfam" id="PF14111">
    <property type="entry name" value="DUF4283"/>
    <property type="match status" value="1"/>
</dbReference>
<feature type="region of interest" description="Disordered" evidence="2">
    <location>
        <begin position="667"/>
        <end position="696"/>
    </location>
</feature>
<dbReference type="InterPro" id="IPR025558">
    <property type="entry name" value="DUF4283"/>
</dbReference>
<feature type="signal peptide" evidence="3">
    <location>
        <begin position="1"/>
        <end position="24"/>
    </location>
</feature>
<dbReference type="GO" id="GO:0003676">
    <property type="term" value="F:nucleic acid binding"/>
    <property type="evidence" value="ECO:0007669"/>
    <property type="project" value="InterPro"/>
</dbReference>
<dbReference type="InterPro" id="IPR040256">
    <property type="entry name" value="At4g02000-like"/>
</dbReference>
<feature type="region of interest" description="Disordered" evidence="2">
    <location>
        <begin position="136"/>
        <end position="162"/>
    </location>
</feature>
<reference evidence="5" key="1">
    <citation type="submission" date="2022-08" db="EMBL/GenBank/DDBJ databases">
        <authorList>
            <person name="Gutierrez-Valencia J."/>
        </authorList>
    </citation>
    <scope>NUCLEOTIDE SEQUENCE</scope>
</reference>
<feature type="chain" id="PRO_5043325831" description="CCHC-type domain-containing protein" evidence="3">
    <location>
        <begin position="25"/>
        <end position="1001"/>
    </location>
</feature>
<dbReference type="PROSITE" id="PS50158">
    <property type="entry name" value="ZF_CCHC"/>
    <property type="match status" value="1"/>
</dbReference>
<feature type="compositionally biased region" description="Basic and acidic residues" evidence="2">
    <location>
        <begin position="681"/>
        <end position="696"/>
    </location>
</feature>
<evidence type="ECO:0000256" key="2">
    <source>
        <dbReference type="SAM" id="MobiDB-lite"/>
    </source>
</evidence>
<dbReference type="EMBL" id="CAMGYJ010000009">
    <property type="protein sequence ID" value="CAI0470008.1"/>
    <property type="molecule type" value="Genomic_DNA"/>
</dbReference>
<dbReference type="GO" id="GO:0008270">
    <property type="term" value="F:zinc ion binding"/>
    <property type="evidence" value="ECO:0007669"/>
    <property type="project" value="UniProtKB-KW"/>
</dbReference>
<evidence type="ECO:0000313" key="5">
    <source>
        <dbReference type="EMBL" id="CAI0470008.1"/>
    </source>
</evidence>
<keyword evidence="6" id="KW-1185">Reference proteome</keyword>
<keyword evidence="1" id="KW-0862">Zinc</keyword>
<protein>
    <recommendedName>
        <fullName evidence="4">CCHC-type domain-containing protein</fullName>
    </recommendedName>
</protein>
<dbReference type="PANTHER" id="PTHR31286">
    <property type="entry name" value="GLYCINE-RICH CELL WALL STRUCTURAL PROTEIN 1.8-LIKE"/>
    <property type="match status" value="1"/>
</dbReference>
<evidence type="ECO:0000313" key="6">
    <source>
        <dbReference type="Proteomes" id="UP001154282"/>
    </source>
</evidence>
<sequence length="1001" mass="112452">MDALGALSSLLRHWLTFFLHLCQAAGEILRYSAVVIFKLALTNQEKRWRWAPFRKQMKGTRQRSPVMLPSKVWPKPVLVFHPPRGEASPGRIGKRKGRQSTCPEIVLEPLQPKRVRKSLRVLWRFYLPSPEEADLDSQDVQNVGNQNKESKAAGDKLDLNPDDPCLELRSRNGASSDLRPRTEARSTWMCGGISAQILCDRRLELRPRNGASSDLRPRGEARSTWMSGGIAAQVFCDRRRPPLMRRKLGDSRPTLCPKHSRPGLTTGNRSFSGFALSSARNNGCGDNEIRCIFMRLRISPNRLLNLNLRSSPLQIEFPLQWGLLAPPAYLRRPATPTPIPHHFRQDGWVHSSGAQLSTREKYSGRWLFLCSDILLSLWDDVNPLRNIHFKFSCYPWNPVGHDSDVIFLENLSSPPMLQMSSMAHISRDQVVEFTLTEIQANRASKSRMLLGRVFSEDRLTLTELREATNNPWQGQGRIRVREAAHGLYEFVLPTEAAKNWVLQRTPWVIKDRILHLRAWTPNISARTVEEMAIAPFRVQMWDVQEECCTQQFGRKVANSTIGRVLESGIFSCTESASTFIKVKALIDFSKPLRSQIWASNEETGSFWIRFKYEHLPSFCYNCGRVGHFRQKCTFDPPSRKERFGPHMMTKKMGRKIFDAEEPDQRFPGHHNSVWINSTARNKQDPEKRMDNREDGVARRAPVPNKKMVVDSSPLWMGSSDNPFAATEPDAPRGKPGRSPLRFPVQKAPKIPIGKAARRGRGQAVPVGSPMEIDVRQEVISAPRRRGRQGKPGRDAKEADPTIGLKAGGTKATSRGGVPAFEQSPRPEAQGMTRRRRLLIEEESEDEFSVQPISLNGQGGKRNPPLQAEPRKARVLKGKETVGPARPGPKRGNVSAQSTQALKPEASSIRKIEKACSGKCLRRPKGETWIADQTHGGSLVDDPAQDGNGAEQAEVGRPPSPRTAPLADPLGSEDTLTDDEEEAQAFEIRRRIPSASGVLKRG</sequence>
<accession>A0AAV0PFG6</accession>